<dbReference type="STRING" id="52441.SAMN05216302_102842"/>
<evidence type="ECO:0000256" key="2">
    <source>
        <dbReference type="ARBA" id="ARBA00022729"/>
    </source>
</evidence>
<evidence type="ECO:0000313" key="9">
    <source>
        <dbReference type="Proteomes" id="UP000199533"/>
    </source>
</evidence>
<dbReference type="PIRSF" id="PIRSF001488">
    <property type="entry name" value="Tdi_protein"/>
    <property type="match status" value="1"/>
</dbReference>
<dbReference type="PANTHER" id="PTHR35891">
    <property type="entry name" value="THIOL:DISULFIDE INTERCHANGE PROTEIN DSBA"/>
    <property type="match status" value="1"/>
</dbReference>
<dbReference type="InterPro" id="IPR001853">
    <property type="entry name" value="DSBA-like_thioredoxin_dom"/>
</dbReference>
<feature type="disulfide bond" description="Redox-active" evidence="6">
    <location>
        <begin position="57"/>
        <end position="60"/>
    </location>
</feature>
<dbReference type="Proteomes" id="UP000199533">
    <property type="component" value="Unassembled WGS sequence"/>
</dbReference>
<dbReference type="PANTHER" id="PTHR35891:SF3">
    <property type="entry name" value="THIOL:DISULFIDE INTERCHANGE PROTEIN DSBL"/>
    <property type="match status" value="1"/>
</dbReference>
<comment type="subcellular location">
    <subcellularLocation>
        <location evidence="5">Periplasm</location>
    </subcellularLocation>
</comment>
<reference evidence="9" key="1">
    <citation type="submission" date="2016-10" db="EMBL/GenBank/DDBJ databases">
        <authorList>
            <person name="Varghese N."/>
            <person name="Submissions S."/>
        </authorList>
    </citation>
    <scope>NUCLEOTIDE SEQUENCE [LARGE SCALE GENOMIC DNA]</scope>
    <source>
        <strain evidence="9">Nm69</strain>
    </source>
</reference>
<evidence type="ECO:0000256" key="4">
    <source>
        <dbReference type="ARBA" id="ARBA00023284"/>
    </source>
</evidence>
<dbReference type="GO" id="GO:0016491">
    <property type="term" value="F:oxidoreductase activity"/>
    <property type="evidence" value="ECO:0007669"/>
    <property type="project" value="InterPro"/>
</dbReference>
<accession>A0A1I4EHB2</accession>
<dbReference type="CDD" id="cd03019">
    <property type="entry name" value="DsbA_DsbA"/>
    <property type="match status" value="1"/>
</dbReference>
<dbReference type="AlphaFoldDB" id="A0A1I4EHB2"/>
<protein>
    <recommendedName>
        <fullName evidence="5">Thiol:disulfide interchange protein</fullName>
    </recommendedName>
</protein>
<keyword evidence="3 5" id="KW-1015">Disulfide bond</keyword>
<name>A0A1I4EHB2_9PROT</name>
<dbReference type="InterPro" id="IPR050824">
    <property type="entry name" value="Thiol_disulfide_DsbA"/>
</dbReference>
<dbReference type="InterPro" id="IPR036249">
    <property type="entry name" value="Thioredoxin-like_sf"/>
</dbReference>
<dbReference type="GO" id="GO:0042597">
    <property type="term" value="C:periplasmic space"/>
    <property type="evidence" value="ECO:0007669"/>
    <property type="project" value="UniProtKB-SubCell"/>
</dbReference>
<comment type="similarity">
    <text evidence="1">Belongs to the thioredoxin family. DsbA subfamily.</text>
</comment>
<proteinExistence type="inferred from homology"/>
<dbReference type="InterPro" id="IPR023205">
    <property type="entry name" value="DsbA/DsbL"/>
</dbReference>
<keyword evidence="5" id="KW-0574">Periplasm</keyword>
<evidence type="ECO:0000256" key="6">
    <source>
        <dbReference type="PIRSR" id="PIRSR001488-1"/>
    </source>
</evidence>
<organism evidence="8 9">
    <name type="scientific">Nitrosomonas aestuarii</name>
    <dbReference type="NCBI Taxonomy" id="52441"/>
    <lineage>
        <taxon>Bacteria</taxon>
        <taxon>Pseudomonadati</taxon>
        <taxon>Pseudomonadota</taxon>
        <taxon>Betaproteobacteria</taxon>
        <taxon>Nitrosomonadales</taxon>
        <taxon>Nitrosomonadaceae</taxon>
        <taxon>Nitrosomonas</taxon>
    </lineage>
</organism>
<sequence length="211" mass="24362">MSKLIAIVIVVIGTGLFGMTSVHAEIVEGRDYKVLENQQPVRSDDRIEVIEFFWYGCQYCNSLHPHIKEWLKNKPSDVDFRYVPAIFRDNWIPGAKAFYTIETLDIMETIHDKIYDAIHQDKINLTDESVLFGWVEKQGVDKEKFVNIYNSFTIQNQVARSNQMTRQYQLTGVPALVIEGKYVTSGRQGGTPQLTIRILDEIIDMVRKSKE</sequence>
<keyword evidence="9" id="KW-1185">Reference proteome</keyword>
<dbReference type="EMBL" id="FOSP01000028">
    <property type="protein sequence ID" value="SFL05145.1"/>
    <property type="molecule type" value="Genomic_DNA"/>
</dbReference>
<evidence type="ECO:0000256" key="1">
    <source>
        <dbReference type="ARBA" id="ARBA00005791"/>
    </source>
</evidence>
<dbReference type="OrthoDB" id="9784896at2"/>
<keyword evidence="4" id="KW-0676">Redox-active center</keyword>
<dbReference type="Pfam" id="PF01323">
    <property type="entry name" value="DSBA"/>
    <property type="match status" value="1"/>
</dbReference>
<evidence type="ECO:0000256" key="3">
    <source>
        <dbReference type="ARBA" id="ARBA00023157"/>
    </source>
</evidence>
<evidence type="ECO:0000313" key="8">
    <source>
        <dbReference type="EMBL" id="SFL05145.1"/>
    </source>
</evidence>
<feature type="domain" description="DSBA-like thioredoxin" evidence="7">
    <location>
        <begin position="96"/>
        <end position="186"/>
    </location>
</feature>
<evidence type="ECO:0000259" key="7">
    <source>
        <dbReference type="Pfam" id="PF01323"/>
    </source>
</evidence>
<dbReference type="SUPFAM" id="SSF52833">
    <property type="entry name" value="Thioredoxin-like"/>
    <property type="match status" value="1"/>
</dbReference>
<gene>
    <name evidence="8" type="ORF">SAMN05216302_102842</name>
</gene>
<dbReference type="RefSeq" id="WP_090701709.1">
    <property type="nucleotide sequence ID" value="NZ_FOSP01000028.1"/>
</dbReference>
<dbReference type="Gene3D" id="3.40.30.10">
    <property type="entry name" value="Glutaredoxin"/>
    <property type="match status" value="1"/>
</dbReference>
<keyword evidence="2" id="KW-0732">Signal</keyword>
<evidence type="ECO:0000256" key="5">
    <source>
        <dbReference type="PIRNR" id="PIRNR001488"/>
    </source>
</evidence>